<evidence type="ECO:0000256" key="6">
    <source>
        <dbReference type="ARBA" id="ARBA00023211"/>
    </source>
</evidence>
<sequence>MNFKDFTNKIDHLKVNQLGGRISQFKLVPELRIKISEEKIKNSNPRKAAVLALFYPDEYNETRFILTERASYNGAHSSQISFPGGKIEKSDTNLKETALRETHEEIGIARSSVKIIRQLSETYIPPSNFIVTPFLGITEQRPIFKPNNEVAKLIEVLATDLIDDTNLSLVEMETSYMKKIEVPCFTFNNYIVWGATAMMLSEIKDLLKDIH</sequence>
<dbReference type="InterPro" id="IPR015797">
    <property type="entry name" value="NUDIX_hydrolase-like_dom_sf"/>
</dbReference>
<dbReference type="Proteomes" id="UP000323136">
    <property type="component" value="Unassembled WGS sequence"/>
</dbReference>
<dbReference type="AlphaFoldDB" id="A0A5S5DS66"/>
<name>A0A5S5DS66_9FLAO</name>
<keyword evidence="4" id="KW-0378">Hydrolase</keyword>
<dbReference type="EMBL" id="VNIA01000002">
    <property type="protein sequence ID" value="TYP98727.1"/>
    <property type="molecule type" value="Genomic_DNA"/>
</dbReference>
<evidence type="ECO:0000256" key="2">
    <source>
        <dbReference type="ARBA" id="ARBA00001946"/>
    </source>
</evidence>
<dbReference type="Gene3D" id="3.90.79.10">
    <property type="entry name" value="Nucleoside Triphosphate Pyrophosphohydrolase"/>
    <property type="match status" value="1"/>
</dbReference>
<keyword evidence="3" id="KW-0479">Metal-binding</keyword>
<dbReference type="PANTHER" id="PTHR12992">
    <property type="entry name" value="NUDIX HYDROLASE"/>
    <property type="match status" value="1"/>
</dbReference>
<organism evidence="8 9">
    <name type="scientific">Tenacibaculum adriaticum</name>
    <dbReference type="NCBI Taxonomy" id="413713"/>
    <lineage>
        <taxon>Bacteria</taxon>
        <taxon>Pseudomonadati</taxon>
        <taxon>Bacteroidota</taxon>
        <taxon>Flavobacteriia</taxon>
        <taxon>Flavobacteriales</taxon>
        <taxon>Flavobacteriaceae</taxon>
        <taxon>Tenacibaculum</taxon>
    </lineage>
</organism>
<dbReference type="PROSITE" id="PS51462">
    <property type="entry name" value="NUDIX"/>
    <property type="match status" value="1"/>
</dbReference>
<reference evidence="8 9" key="1">
    <citation type="submission" date="2019-07" db="EMBL/GenBank/DDBJ databases">
        <title>Genomic Encyclopedia of Type Strains, Phase IV (KMG-IV): sequencing the most valuable type-strain genomes for metagenomic binning, comparative biology and taxonomic classification.</title>
        <authorList>
            <person name="Goeker M."/>
        </authorList>
    </citation>
    <scope>NUCLEOTIDE SEQUENCE [LARGE SCALE GENOMIC DNA]</scope>
    <source>
        <strain evidence="8 9">DSM 18961</strain>
    </source>
</reference>
<evidence type="ECO:0000256" key="3">
    <source>
        <dbReference type="ARBA" id="ARBA00022723"/>
    </source>
</evidence>
<dbReference type="InterPro" id="IPR045121">
    <property type="entry name" value="CoAse"/>
</dbReference>
<dbReference type="GO" id="GO:0046872">
    <property type="term" value="F:metal ion binding"/>
    <property type="evidence" value="ECO:0007669"/>
    <property type="project" value="UniProtKB-KW"/>
</dbReference>
<keyword evidence="6" id="KW-0464">Manganese</keyword>
<dbReference type="InterPro" id="IPR000086">
    <property type="entry name" value="NUDIX_hydrolase_dom"/>
</dbReference>
<keyword evidence="5" id="KW-0460">Magnesium</keyword>
<dbReference type="CDD" id="cd03426">
    <property type="entry name" value="NUDIX_CoAse_Nudt7"/>
    <property type="match status" value="1"/>
</dbReference>
<accession>A0A5S5DS66</accession>
<dbReference type="Pfam" id="PF00293">
    <property type="entry name" value="NUDIX"/>
    <property type="match status" value="1"/>
</dbReference>
<gene>
    <name evidence="8" type="ORF">C7447_10242</name>
</gene>
<evidence type="ECO:0000259" key="7">
    <source>
        <dbReference type="PROSITE" id="PS51462"/>
    </source>
</evidence>
<dbReference type="GO" id="GO:0010945">
    <property type="term" value="F:coenzyme A diphosphatase activity"/>
    <property type="evidence" value="ECO:0007669"/>
    <property type="project" value="InterPro"/>
</dbReference>
<evidence type="ECO:0000256" key="4">
    <source>
        <dbReference type="ARBA" id="ARBA00022801"/>
    </source>
</evidence>
<keyword evidence="9" id="KW-1185">Reference proteome</keyword>
<evidence type="ECO:0000313" key="9">
    <source>
        <dbReference type="Proteomes" id="UP000323136"/>
    </source>
</evidence>
<proteinExistence type="predicted"/>
<dbReference type="SUPFAM" id="SSF55811">
    <property type="entry name" value="Nudix"/>
    <property type="match status" value="1"/>
</dbReference>
<comment type="cofactor">
    <cofactor evidence="2">
        <name>Mg(2+)</name>
        <dbReference type="ChEBI" id="CHEBI:18420"/>
    </cofactor>
</comment>
<dbReference type="RefSeq" id="WP_148869544.1">
    <property type="nucleotide sequence ID" value="NZ_VNIA01000002.1"/>
</dbReference>
<comment type="cofactor">
    <cofactor evidence="1">
        <name>Mn(2+)</name>
        <dbReference type="ChEBI" id="CHEBI:29035"/>
    </cofactor>
</comment>
<feature type="domain" description="Nudix hydrolase" evidence="7">
    <location>
        <begin position="45"/>
        <end position="182"/>
    </location>
</feature>
<evidence type="ECO:0000256" key="5">
    <source>
        <dbReference type="ARBA" id="ARBA00022842"/>
    </source>
</evidence>
<evidence type="ECO:0000313" key="8">
    <source>
        <dbReference type="EMBL" id="TYP98727.1"/>
    </source>
</evidence>
<protein>
    <submittedName>
        <fullName evidence="8">NUDIX domain-containing protein</fullName>
    </submittedName>
</protein>
<comment type="caution">
    <text evidence="8">The sequence shown here is derived from an EMBL/GenBank/DDBJ whole genome shotgun (WGS) entry which is preliminary data.</text>
</comment>
<evidence type="ECO:0000256" key="1">
    <source>
        <dbReference type="ARBA" id="ARBA00001936"/>
    </source>
</evidence>
<dbReference type="PANTHER" id="PTHR12992:SF11">
    <property type="entry name" value="MITOCHONDRIAL COENZYME A DIPHOSPHATASE NUDT8"/>
    <property type="match status" value="1"/>
</dbReference>
<dbReference type="OrthoDB" id="9802805at2"/>